<dbReference type="RefSeq" id="WP_380121215.1">
    <property type="nucleotide sequence ID" value="NZ_JBHSIU010000046.1"/>
</dbReference>
<protein>
    <submittedName>
        <fullName evidence="2">DUF6346 domain-containing protein</fullName>
    </submittedName>
</protein>
<evidence type="ECO:0000313" key="3">
    <source>
        <dbReference type="Proteomes" id="UP001595912"/>
    </source>
</evidence>
<dbReference type="EMBL" id="JBHSIU010000046">
    <property type="protein sequence ID" value="MFC5002790.1"/>
    <property type="molecule type" value="Genomic_DNA"/>
</dbReference>
<keyword evidence="1" id="KW-0812">Transmembrane</keyword>
<feature type="transmembrane region" description="Helical" evidence="1">
    <location>
        <begin position="28"/>
        <end position="48"/>
    </location>
</feature>
<feature type="transmembrane region" description="Helical" evidence="1">
    <location>
        <begin position="145"/>
        <end position="169"/>
    </location>
</feature>
<gene>
    <name evidence="2" type="ORF">ACFPIJ_33800</name>
</gene>
<proteinExistence type="predicted"/>
<accession>A0ABV9W2A1</accession>
<dbReference type="InterPro" id="IPR045927">
    <property type="entry name" value="DUF6346"/>
</dbReference>
<organism evidence="2 3">
    <name type="scientific">Dactylosporangium cerinum</name>
    <dbReference type="NCBI Taxonomy" id="1434730"/>
    <lineage>
        <taxon>Bacteria</taxon>
        <taxon>Bacillati</taxon>
        <taxon>Actinomycetota</taxon>
        <taxon>Actinomycetes</taxon>
        <taxon>Micromonosporales</taxon>
        <taxon>Micromonosporaceae</taxon>
        <taxon>Dactylosporangium</taxon>
    </lineage>
</organism>
<name>A0ABV9W2A1_9ACTN</name>
<dbReference type="Pfam" id="PF19873">
    <property type="entry name" value="DUF6346"/>
    <property type="match status" value="1"/>
</dbReference>
<evidence type="ECO:0000256" key="1">
    <source>
        <dbReference type="SAM" id="Phobius"/>
    </source>
</evidence>
<dbReference type="Proteomes" id="UP001595912">
    <property type="component" value="Unassembled WGS sequence"/>
</dbReference>
<keyword evidence="3" id="KW-1185">Reference proteome</keyword>
<sequence length="178" mass="19447">MNAARRFTGTGRHRQVPRQWRTGRRASVLGAVASAAICLVVLLLISTVDSIHGATSLTAYPPDGSEVTVHVDACRRDGPVSHAGFGYWWTCEVTYHDDKVEVHATVDRSVVTGKDVGRKVTIRERCDDSGCSYGRFNTSRWLGGLGGLVFLAGMAVFMPAFAFCVMYLFRAVFGVSRD</sequence>
<keyword evidence="1" id="KW-0472">Membrane</keyword>
<comment type="caution">
    <text evidence="2">The sequence shown here is derived from an EMBL/GenBank/DDBJ whole genome shotgun (WGS) entry which is preliminary data.</text>
</comment>
<evidence type="ECO:0000313" key="2">
    <source>
        <dbReference type="EMBL" id="MFC5002790.1"/>
    </source>
</evidence>
<keyword evidence="1" id="KW-1133">Transmembrane helix</keyword>
<reference evidence="3" key="1">
    <citation type="journal article" date="2019" name="Int. J. Syst. Evol. Microbiol.">
        <title>The Global Catalogue of Microorganisms (GCM) 10K type strain sequencing project: providing services to taxonomists for standard genome sequencing and annotation.</title>
        <authorList>
            <consortium name="The Broad Institute Genomics Platform"/>
            <consortium name="The Broad Institute Genome Sequencing Center for Infectious Disease"/>
            <person name="Wu L."/>
            <person name="Ma J."/>
        </authorList>
    </citation>
    <scope>NUCLEOTIDE SEQUENCE [LARGE SCALE GENOMIC DNA]</scope>
    <source>
        <strain evidence="3">CGMCC 4.7152</strain>
    </source>
</reference>